<feature type="region of interest" description="Disordered" evidence="8">
    <location>
        <begin position="126"/>
        <end position="245"/>
    </location>
</feature>
<dbReference type="PROSITE" id="PS50867">
    <property type="entry name" value="PRE_SET"/>
    <property type="match status" value="1"/>
</dbReference>
<keyword evidence="4" id="KW-0808">Transferase</keyword>
<keyword evidence="6" id="KW-0479">Metal-binding</keyword>
<dbReference type="InterPro" id="IPR007728">
    <property type="entry name" value="Pre-SET_dom"/>
</dbReference>
<sequence length="541" mass="61020">MPGRPYSPSPSPEEDFGPEAYEQEWTVAGIVGESVDGFGQHRYEVKWGDGWRRPDGTNTTWEKDADAAEGLQQLFARWGRQQEAKRMEKAQKSPEIEIGGIPHHMLHEQRTIELARGYEELKQVYLPNGDPRQPIDFDAMRKKVPGRPSPPPPAHLQGAREQAQQEASERSNSRGSGSRTPASSSSPSLSRSSSLAREHRAVRPLPRRAVVRRAISSPAPDSEEESARGPSRTASGQQRQFKRRKSLELKWSRKLQGAAPVKFANEINYEEVPPLVENFEYLERGYVRAEDVPSNAEVADCLVSCECEDRCIDALECGCQGPSELADESGQRIFAYTRKGLFNFELLPGMEVIECNDACSCDVICPNRVAQRPRDVVIEIFRTRKCGWGARCPVALPRGKVLGIYTGRLIRREEADTYQGERKSYIFDLDIREGAEDEDEADKYSVDGYTHGNWTRFVNHSCEPNLRVYPVVWDTIPELNQPYLAFVATRNIPPRTELTIDYDPKAAEEVEQSKGKHRQMTPEGARHCMCGSANCRGWVRV</sequence>
<dbReference type="GO" id="GO:0005694">
    <property type="term" value="C:chromosome"/>
    <property type="evidence" value="ECO:0007669"/>
    <property type="project" value="UniProtKB-SubCell"/>
</dbReference>
<dbReference type="EMBL" id="KZ857457">
    <property type="protein sequence ID" value="RDX43973.1"/>
    <property type="molecule type" value="Genomic_DNA"/>
</dbReference>
<dbReference type="PANTHER" id="PTHR46223">
    <property type="entry name" value="HISTONE-LYSINE N-METHYLTRANSFERASE SUV39H"/>
    <property type="match status" value="1"/>
</dbReference>
<keyword evidence="5" id="KW-0949">S-adenosyl-L-methionine</keyword>
<evidence type="ECO:0000256" key="3">
    <source>
        <dbReference type="ARBA" id="ARBA00022603"/>
    </source>
</evidence>
<keyword evidence="2" id="KW-0158">Chromosome</keyword>
<keyword evidence="13" id="KW-1185">Reference proteome</keyword>
<comment type="subcellular location">
    <subcellularLocation>
        <location evidence="1">Chromosome</location>
    </subcellularLocation>
</comment>
<feature type="domain" description="Pre-SET" evidence="10">
    <location>
        <begin position="303"/>
        <end position="373"/>
    </location>
</feature>
<evidence type="ECO:0000313" key="12">
    <source>
        <dbReference type="EMBL" id="RDX43973.1"/>
    </source>
</evidence>
<evidence type="ECO:0000256" key="2">
    <source>
        <dbReference type="ARBA" id="ARBA00022454"/>
    </source>
</evidence>
<keyword evidence="7" id="KW-0862">Zinc</keyword>
<evidence type="ECO:0000256" key="8">
    <source>
        <dbReference type="SAM" id="MobiDB-lite"/>
    </source>
</evidence>
<dbReference type="InterPro" id="IPR001214">
    <property type="entry name" value="SET_dom"/>
</dbReference>
<dbReference type="InterPro" id="IPR050973">
    <property type="entry name" value="H3K9_Histone-Lys_N-MTase"/>
</dbReference>
<reference evidence="12 13" key="1">
    <citation type="journal article" date="2018" name="Biotechnol. Biofuels">
        <title>Integrative visual omics of the white-rot fungus Polyporus brumalis exposes the biotechnological potential of its oxidative enzymes for delignifying raw plant biomass.</title>
        <authorList>
            <person name="Miyauchi S."/>
            <person name="Rancon A."/>
            <person name="Drula E."/>
            <person name="Hage H."/>
            <person name="Chaduli D."/>
            <person name="Favel A."/>
            <person name="Grisel S."/>
            <person name="Henrissat B."/>
            <person name="Herpoel-Gimbert I."/>
            <person name="Ruiz-Duenas F.J."/>
            <person name="Chevret D."/>
            <person name="Hainaut M."/>
            <person name="Lin J."/>
            <person name="Wang M."/>
            <person name="Pangilinan J."/>
            <person name="Lipzen A."/>
            <person name="Lesage-Meessen L."/>
            <person name="Navarro D."/>
            <person name="Riley R."/>
            <person name="Grigoriev I.V."/>
            <person name="Zhou S."/>
            <person name="Raouche S."/>
            <person name="Rosso M.N."/>
        </authorList>
    </citation>
    <scope>NUCLEOTIDE SEQUENCE [LARGE SCALE GENOMIC DNA]</scope>
    <source>
        <strain evidence="12 13">BRFM 1820</strain>
    </source>
</reference>
<dbReference type="GO" id="GO:0008270">
    <property type="term" value="F:zinc ion binding"/>
    <property type="evidence" value="ECO:0007669"/>
    <property type="project" value="InterPro"/>
</dbReference>
<dbReference type="SUPFAM" id="SSF82199">
    <property type="entry name" value="SET domain"/>
    <property type="match status" value="1"/>
</dbReference>
<feature type="compositionally biased region" description="Pro residues" evidence="8">
    <location>
        <begin position="1"/>
        <end position="11"/>
    </location>
</feature>
<dbReference type="GO" id="GO:0005634">
    <property type="term" value="C:nucleus"/>
    <property type="evidence" value="ECO:0007669"/>
    <property type="project" value="InterPro"/>
</dbReference>
<evidence type="ECO:0000256" key="1">
    <source>
        <dbReference type="ARBA" id="ARBA00004286"/>
    </source>
</evidence>
<name>A0A371CUJ9_9APHY</name>
<evidence type="ECO:0000256" key="7">
    <source>
        <dbReference type="ARBA" id="ARBA00022833"/>
    </source>
</evidence>
<dbReference type="PROSITE" id="PS50280">
    <property type="entry name" value="SET"/>
    <property type="match status" value="1"/>
</dbReference>
<feature type="domain" description="Post-SET" evidence="11">
    <location>
        <begin position="524"/>
        <end position="540"/>
    </location>
</feature>
<dbReference type="Pfam" id="PF00856">
    <property type="entry name" value="SET"/>
    <property type="match status" value="1"/>
</dbReference>
<dbReference type="AlphaFoldDB" id="A0A371CUJ9"/>
<organism evidence="12 13">
    <name type="scientific">Lentinus brumalis</name>
    <dbReference type="NCBI Taxonomy" id="2498619"/>
    <lineage>
        <taxon>Eukaryota</taxon>
        <taxon>Fungi</taxon>
        <taxon>Dikarya</taxon>
        <taxon>Basidiomycota</taxon>
        <taxon>Agaricomycotina</taxon>
        <taxon>Agaricomycetes</taxon>
        <taxon>Polyporales</taxon>
        <taxon>Polyporaceae</taxon>
        <taxon>Lentinus</taxon>
    </lineage>
</organism>
<dbReference type="STRING" id="139420.A0A371CUJ9"/>
<dbReference type="SMART" id="SM00317">
    <property type="entry name" value="SET"/>
    <property type="match status" value="1"/>
</dbReference>
<dbReference type="InterPro" id="IPR003616">
    <property type="entry name" value="Post-SET_dom"/>
</dbReference>
<feature type="domain" description="SET" evidence="9">
    <location>
        <begin position="376"/>
        <end position="503"/>
    </location>
</feature>
<evidence type="ECO:0000259" key="9">
    <source>
        <dbReference type="PROSITE" id="PS50280"/>
    </source>
</evidence>
<evidence type="ECO:0000259" key="10">
    <source>
        <dbReference type="PROSITE" id="PS50867"/>
    </source>
</evidence>
<evidence type="ECO:0000313" key="13">
    <source>
        <dbReference type="Proteomes" id="UP000256964"/>
    </source>
</evidence>
<evidence type="ECO:0000259" key="11">
    <source>
        <dbReference type="PROSITE" id="PS50868"/>
    </source>
</evidence>
<dbReference type="Pfam" id="PF05033">
    <property type="entry name" value="Pre-SET"/>
    <property type="match status" value="1"/>
</dbReference>
<dbReference type="Gene3D" id="2.170.270.10">
    <property type="entry name" value="SET domain"/>
    <property type="match status" value="1"/>
</dbReference>
<evidence type="ECO:0000256" key="4">
    <source>
        <dbReference type="ARBA" id="ARBA00022679"/>
    </source>
</evidence>
<protein>
    <submittedName>
        <fullName evidence="12">SET domain-containing protein</fullName>
    </submittedName>
</protein>
<keyword evidence="3" id="KW-0489">Methyltransferase</keyword>
<dbReference type="PROSITE" id="PS50868">
    <property type="entry name" value="POST_SET"/>
    <property type="match status" value="1"/>
</dbReference>
<feature type="region of interest" description="Disordered" evidence="8">
    <location>
        <begin position="80"/>
        <end position="100"/>
    </location>
</feature>
<feature type="compositionally biased region" description="Basic and acidic residues" evidence="8">
    <location>
        <begin position="80"/>
        <end position="95"/>
    </location>
</feature>
<evidence type="ECO:0000256" key="5">
    <source>
        <dbReference type="ARBA" id="ARBA00022691"/>
    </source>
</evidence>
<feature type="compositionally biased region" description="Low complexity" evidence="8">
    <location>
        <begin position="173"/>
        <end position="195"/>
    </location>
</feature>
<dbReference type="InterPro" id="IPR046341">
    <property type="entry name" value="SET_dom_sf"/>
</dbReference>
<dbReference type="PANTHER" id="PTHR46223:SF3">
    <property type="entry name" value="HISTONE-LYSINE N-METHYLTRANSFERASE SET-23"/>
    <property type="match status" value="1"/>
</dbReference>
<proteinExistence type="predicted"/>
<dbReference type="GO" id="GO:0032259">
    <property type="term" value="P:methylation"/>
    <property type="evidence" value="ECO:0007669"/>
    <property type="project" value="UniProtKB-KW"/>
</dbReference>
<dbReference type="Proteomes" id="UP000256964">
    <property type="component" value="Unassembled WGS sequence"/>
</dbReference>
<dbReference type="GO" id="GO:0042054">
    <property type="term" value="F:histone methyltransferase activity"/>
    <property type="evidence" value="ECO:0007669"/>
    <property type="project" value="InterPro"/>
</dbReference>
<evidence type="ECO:0000256" key="6">
    <source>
        <dbReference type="ARBA" id="ARBA00022723"/>
    </source>
</evidence>
<dbReference type="OrthoDB" id="308383at2759"/>
<gene>
    <name evidence="12" type="ORF">OH76DRAFT_1560037</name>
</gene>
<accession>A0A371CUJ9</accession>
<feature type="compositionally biased region" description="Basic residues" evidence="8">
    <location>
        <begin position="202"/>
        <end position="211"/>
    </location>
</feature>
<feature type="region of interest" description="Disordered" evidence="8">
    <location>
        <begin position="1"/>
        <end position="20"/>
    </location>
</feature>